<dbReference type="Pfam" id="PF02894">
    <property type="entry name" value="GFO_IDH_MocA_C"/>
    <property type="match status" value="1"/>
</dbReference>
<gene>
    <name evidence="5" type="ORF">BJY26_001796</name>
</gene>
<evidence type="ECO:0000259" key="3">
    <source>
        <dbReference type="Pfam" id="PF01408"/>
    </source>
</evidence>
<dbReference type="PANTHER" id="PTHR43708">
    <property type="entry name" value="CONSERVED EXPRESSED OXIDOREDUCTASE (EUROFUNG)"/>
    <property type="match status" value="1"/>
</dbReference>
<sequence>MSSEDNRRIRTAVIGFGTSGHYFHAPFIERSPEFELAAVVTSSTDRSAQVRNEYPNTEIIAGADELFARAREFDLVIVGSPPETHATLATETLASGLDVIVDKPFTTTSDEGRDLIAAARDAGRRLTVFQNRRRDGDFLTLKSLLQSGRLTGVSRFESRFEVYNPAPRHSWKTATRMTNGGGVLFDIGSHLIDQAIELFGPLEVSAAPYIELASRRKGAVAPDDAFVALRHATGTISHLWMNTLAAQVGPRYRVLTPTSGYTSWGLDPQEAQLKSGKRPGDVGFAEIAPQNYGVLGTDAVSEPVPTLAGDYAGYYEAVADWILRDGPAPVDPEDAVAVIALIERLHTVAVP</sequence>
<dbReference type="InterPro" id="IPR051317">
    <property type="entry name" value="Gfo/Idh/MocA_oxidoreduct"/>
</dbReference>
<dbReference type="GO" id="GO:0000166">
    <property type="term" value="F:nucleotide binding"/>
    <property type="evidence" value="ECO:0007669"/>
    <property type="project" value="InterPro"/>
</dbReference>
<keyword evidence="2" id="KW-0560">Oxidoreductase</keyword>
<comment type="similarity">
    <text evidence="1">Belongs to the Gfo/Idh/MocA family.</text>
</comment>
<dbReference type="AlphaFoldDB" id="A0A7Z0IH17"/>
<comment type="caution">
    <text evidence="5">The sequence shown here is derived from an EMBL/GenBank/DDBJ whole genome shotgun (WGS) entry which is preliminary data.</text>
</comment>
<keyword evidence="6" id="KW-1185">Reference proteome</keyword>
<proteinExistence type="inferred from homology"/>
<protein>
    <submittedName>
        <fullName evidence="5">Putative dehydrogenase</fullName>
    </submittedName>
</protein>
<dbReference type="InterPro" id="IPR004104">
    <property type="entry name" value="Gfo/Idh/MocA-like_OxRdtase_C"/>
</dbReference>
<dbReference type="InterPro" id="IPR036291">
    <property type="entry name" value="NAD(P)-bd_dom_sf"/>
</dbReference>
<evidence type="ECO:0000256" key="1">
    <source>
        <dbReference type="ARBA" id="ARBA00010928"/>
    </source>
</evidence>
<evidence type="ECO:0000256" key="2">
    <source>
        <dbReference type="ARBA" id="ARBA00023002"/>
    </source>
</evidence>
<evidence type="ECO:0000259" key="4">
    <source>
        <dbReference type="Pfam" id="PF02894"/>
    </source>
</evidence>
<dbReference type="Gene3D" id="3.40.50.720">
    <property type="entry name" value="NAD(P)-binding Rossmann-like Domain"/>
    <property type="match status" value="1"/>
</dbReference>
<dbReference type="InterPro" id="IPR000683">
    <property type="entry name" value="Gfo/Idh/MocA-like_OxRdtase_N"/>
</dbReference>
<evidence type="ECO:0000313" key="5">
    <source>
        <dbReference type="EMBL" id="NYI67490.1"/>
    </source>
</evidence>
<dbReference type="SUPFAM" id="SSF55347">
    <property type="entry name" value="Glyceraldehyde-3-phosphate dehydrogenase-like, C-terminal domain"/>
    <property type="match status" value="1"/>
</dbReference>
<accession>A0A7Z0IH17</accession>
<dbReference type="GO" id="GO:0016491">
    <property type="term" value="F:oxidoreductase activity"/>
    <property type="evidence" value="ECO:0007669"/>
    <property type="project" value="UniProtKB-KW"/>
</dbReference>
<reference evidence="5 6" key="1">
    <citation type="submission" date="2020-07" db="EMBL/GenBank/DDBJ databases">
        <title>Sequencing the genomes of 1000 actinobacteria strains.</title>
        <authorList>
            <person name="Klenk H.-P."/>
        </authorList>
    </citation>
    <scope>NUCLEOTIDE SEQUENCE [LARGE SCALE GENOMIC DNA]</scope>
    <source>
        <strain evidence="5 6">DSM 26341</strain>
    </source>
</reference>
<dbReference type="PANTHER" id="PTHR43708:SF5">
    <property type="entry name" value="CONSERVED EXPRESSED OXIDOREDUCTASE (EUROFUNG)-RELATED"/>
    <property type="match status" value="1"/>
</dbReference>
<name>A0A7Z0IH17_9MICO</name>
<organism evidence="5 6">
    <name type="scientific">Spelaeicoccus albus</name>
    <dbReference type="NCBI Taxonomy" id="1280376"/>
    <lineage>
        <taxon>Bacteria</taxon>
        <taxon>Bacillati</taxon>
        <taxon>Actinomycetota</taxon>
        <taxon>Actinomycetes</taxon>
        <taxon>Micrococcales</taxon>
        <taxon>Brevibacteriaceae</taxon>
        <taxon>Spelaeicoccus</taxon>
    </lineage>
</organism>
<feature type="domain" description="Gfo/Idh/MocA-like oxidoreductase C-terminal" evidence="4">
    <location>
        <begin position="142"/>
        <end position="344"/>
    </location>
</feature>
<dbReference type="EMBL" id="JACBZP010000001">
    <property type="protein sequence ID" value="NYI67490.1"/>
    <property type="molecule type" value="Genomic_DNA"/>
</dbReference>
<evidence type="ECO:0000313" key="6">
    <source>
        <dbReference type="Proteomes" id="UP000539111"/>
    </source>
</evidence>
<dbReference type="Gene3D" id="3.30.360.10">
    <property type="entry name" value="Dihydrodipicolinate Reductase, domain 2"/>
    <property type="match status" value="1"/>
</dbReference>
<dbReference type="Pfam" id="PF01408">
    <property type="entry name" value="GFO_IDH_MocA"/>
    <property type="match status" value="1"/>
</dbReference>
<feature type="domain" description="Gfo/Idh/MocA-like oxidoreductase N-terminal" evidence="3">
    <location>
        <begin position="9"/>
        <end position="128"/>
    </location>
</feature>
<dbReference type="RefSeq" id="WP_179427494.1">
    <property type="nucleotide sequence ID" value="NZ_JACBZP010000001.1"/>
</dbReference>
<dbReference type="SUPFAM" id="SSF51735">
    <property type="entry name" value="NAD(P)-binding Rossmann-fold domains"/>
    <property type="match status" value="1"/>
</dbReference>
<dbReference type="Proteomes" id="UP000539111">
    <property type="component" value="Unassembled WGS sequence"/>
</dbReference>